<protein>
    <submittedName>
        <fullName evidence="1">Uncharacterized protein</fullName>
    </submittedName>
</protein>
<proteinExistence type="predicted"/>
<organism evidence="1 2">
    <name type="scientific">Nocardioides anomalus</name>
    <dbReference type="NCBI Taxonomy" id="2712223"/>
    <lineage>
        <taxon>Bacteria</taxon>
        <taxon>Bacillati</taxon>
        <taxon>Actinomycetota</taxon>
        <taxon>Actinomycetes</taxon>
        <taxon>Propionibacteriales</taxon>
        <taxon>Nocardioidaceae</taxon>
        <taxon>Nocardioides</taxon>
    </lineage>
</organism>
<evidence type="ECO:0000313" key="1">
    <source>
        <dbReference type="EMBL" id="QIG43899.1"/>
    </source>
</evidence>
<dbReference type="KEGG" id="nano:G5V58_14975"/>
<evidence type="ECO:0000313" key="2">
    <source>
        <dbReference type="Proteomes" id="UP000502996"/>
    </source>
</evidence>
<sequence length="49" mass="4589">MSTAPLARQPLATALAGALLALGVTGAAWAIDAAAPAPAPPAQTAPAGR</sequence>
<dbReference type="EMBL" id="CP049257">
    <property type="protein sequence ID" value="QIG43899.1"/>
    <property type="molecule type" value="Genomic_DNA"/>
</dbReference>
<gene>
    <name evidence="1" type="ORF">G5V58_14975</name>
</gene>
<accession>A0A6G6WFB2</accession>
<dbReference type="AlphaFoldDB" id="A0A6G6WFB2"/>
<keyword evidence="2" id="KW-1185">Reference proteome</keyword>
<name>A0A6G6WFB2_9ACTN</name>
<dbReference type="Proteomes" id="UP000502996">
    <property type="component" value="Chromosome"/>
</dbReference>
<reference evidence="1 2" key="1">
    <citation type="submission" date="2020-02" db="EMBL/GenBank/DDBJ databases">
        <title>Full genome sequence of Nocardioides sp. R-3366.</title>
        <authorList>
            <person name="Im W.-T."/>
        </authorList>
    </citation>
    <scope>NUCLEOTIDE SEQUENCE [LARGE SCALE GENOMIC DNA]</scope>
    <source>
        <strain evidence="1 2">R-3366</strain>
    </source>
</reference>
<dbReference type="RefSeq" id="WP_165234281.1">
    <property type="nucleotide sequence ID" value="NZ_CP049257.1"/>
</dbReference>